<name>A0ABT6T9J0_9BACL</name>
<keyword evidence="2 7" id="KW-0813">Transport</keyword>
<dbReference type="Pfam" id="PF00528">
    <property type="entry name" value="BPD_transp_1"/>
    <property type="match status" value="1"/>
</dbReference>
<evidence type="ECO:0000256" key="2">
    <source>
        <dbReference type="ARBA" id="ARBA00022448"/>
    </source>
</evidence>
<evidence type="ECO:0000313" key="9">
    <source>
        <dbReference type="EMBL" id="MDI4643489.1"/>
    </source>
</evidence>
<dbReference type="PANTHER" id="PTHR43744:SF9">
    <property type="entry name" value="POLYGALACTURONAN_RHAMNOGALACTURONAN TRANSPORT SYSTEM PERMEASE PROTEIN YTCP"/>
    <property type="match status" value="1"/>
</dbReference>
<keyword evidence="5 7" id="KW-1133">Transmembrane helix</keyword>
<dbReference type="EMBL" id="JAGRPV010000001">
    <property type="protein sequence ID" value="MDI4643489.1"/>
    <property type="molecule type" value="Genomic_DNA"/>
</dbReference>
<gene>
    <name evidence="9" type="ORF">KB449_00895</name>
</gene>
<keyword evidence="4 7" id="KW-0812">Transmembrane</keyword>
<keyword evidence="3" id="KW-1003">Cell membrane</keyword>
<evidence type="ECO:0000256" key="6">
    <source>
        <dbReference type="ARBA" id="ARBA00023136"/>
    </source>
</evidence>
<feature type="transmembrane region" description="Helical" evidence="7">
    <location>
        <begin position="81"/>
        <end position="101"/>
    </location>
</feature>
<dbReference type="Gene3D" id="1.10.3720.10">
    <property type="entry name" value="MetI-like"/>
    <property type="match status" value="1"/>
</dbReference>
<evidence type="ECO:0000256" key="1">
    <source>
        <dbReference type="ARBA" id="ARBA00004651"/>
    </source>
</evidence>
<feature type="domain" description="ABC transmembrane type-1" evidence="8">
    <location>
        <begin position="77"/>
        <end position="282"/>
    </location>
</feature>
<comment type="caution">
    <text evidence="9">The sequence shown here is derived from an EMBL/GenBank/DDBJ whole genome shotgun (WGS) entry which is preliminary data.</text>
</comment>
<organism evidence="9 10">
    <name type="scientific">Cohnella hashimotonis</name>
    <dbReference type="NCBI Taxonomy" id="2826895"/>
    <lineage>
        <taxon>Bacteria</taxon>
        <taxon>Bacillati</taxon>
        <taxon>Bacillota</taxon>
        <taxon>Bacilli</taxon>
        <taxon>Bacillales</taxon>
        <taxon>Paenibacillaceae</taxon>
        <taxon>Cohnella</taxon>
    </lineage>
</organism>
<keyword evidence="6 7" id="KW-0472">Membrane</keyword>
<dbReference type="RefSeq" id="WP_282906547.1">
    <property type="nucleotide sequence ID" value="NZ_JAGRPV010000001.1"/>
</dbReference>
<evidence type="ECO:0000313" key="10">
    <source>
        <dbReference type="Proteomes" id="UP001161691"/>
    </source>
</evidence>
<evidence type="ECO:0000256" key="7">
    <source>
        <dbReference type="RuleBase" id="RU363032"/>
    </source>
</evidence>
<dbReference type="PROSITE" id="PS50928">
    <property type="entry name" value="ABC_TM1"/>
    <property type="match status" value="1"/>
</dbReference>
<feature type="transmembrane region" description="Helical" evidence="7">
    <location>
        <begin position="144"/>
        <end position="165"/>
    </location>
</feature>
<dbReference type="CDD" id="cd06261">
    <property type="entry name" value="TM_PBP2"/>
    <property type="match status" value="1"/>
</dbReference>
<accession>A0ABT6T9J0</accession>
<feature type="transmembrane region" description="Helical" evidence="7">
    <location>
        <begin position="186"/>
        <end position="211"/>
    </location>
</feature>
<dbReference type="Proteomes" id="UP001161691">
    <property type="component" value="Unassembled WGS sequence"/>
</dbReference>
<comment type="similarity">
    <text evidence="7">Belongs to the binding-protein-dependent transport system permease family.</text>
</comment>
<dbReference type="PANTHER" id="PTHR43744">
    <property type="entry name" value="ABC TRANSPORTER PERMEASE PROTEIN MG189-RELATED-RELATED"/>
    <property type="match status" value="1"/>
</dbReference>
<reference evidence="9" key="1">
    <citation type="submission" date="2023-04" db="EMBL/GenBank/DDBJ databases">
        <title>Comparative genomic analysis of Cohnella hashimotonis sp. nov., isolated from the International Space Station.</title>
        <authorList>
            <person name="Venkateswaran K."/>
            <person name="Simpson A."/>
        </authorList>
    </citation>
    <scope>NUCLEOTIDE SEQUENCE</scope>
    <source>
        <strain evidence="9">F6_2S_P_1</strain>
    </source>
</reference>
<feature type="transmembrane region" description="Helical" evidence="7">
    <location>
        <begin position="264"/>
        <end position="284"/>
    </location>
</feature>
<feature type="transmembrane region" description="Helical" evidence="7">
    <location>
        <begin position="113"/>
        <end position="132"/>
    </location>
</feature>
<evidence type="ECO:0000256" key="4">
    <source>
        <dbReference type="ARBA" id="ARBA00022692"/>
    </source>
</evidence>
<comment type="subcellular location">
    <subcellularLocation>
        <location evidence="1 7">Cell membrane</location>
        <topology evidence="1 7">Multi-pass membrane protein</topology>
    </subcellularLocation>
</comment>
<dbReference type="InterPro" id="IPR000515">
    <property type="entry name" value="MetI-like"/>
</dbReference>
<evidence type="ECO:0000256" key="5">
    <source>
        <dbReference type="ARBA" id="ARBA00022989"/>
    </source>
</evidence>
<keyword evidence="10" id="KW-1185">Reference proteome</keyword>
<feature type="transmembrane region" description="Helical" evidence="7">
    <location>
        <begin position="15"/>
        <end position="38"/>
    </location>
</feature>
<evidence type="ECO:0000259" key="8">
    <source>
        <dbReference type="PROSITE" id="PS50928"/>
    </source>
</evidence>
<sequence>MNAATTSLSNRKGNIVIHLFFVLLSVAIIAPFLLIVSVSLTDEKALAEHGYSFIPARFSVLAYEFILQSPGVLLRAYGNTIFITIAGTLLSLLLTSMIAYVISRRDYKWRVQLTVYIFFTMLFSGGLVPFYILMTQYLHLKDSLWAIILPGMLSPFYVLIMKGFMGKIPYELIESTKVDGASEWRIFFMMILPLSTPALTTLGLFIAFNYWNEWFNALLFIDNDKLVPLQLLLVRIMNTLDFLRNNSQYIQSLGLDMSQLPGESMRMALVILVAGPMMFIFPFFQKYFVQGMTVGSLKG</sequence>
<protein>
    <submittedName>
        <fullName evidence="9">Carbohydrate ABC transporter permease</fullName>
    </submittedName>
</protein>
<dbReference type="InterPro" id="IPR035906">
    <property type="entry name" value="MetI-like_sf"/>
</dbReference>
<evidence type="ECO:0000256" key="3">
    <source>
        <dbReference type="ARBA" id="ARBA00022475"/>
    </source>
</evidence>
<dbReference type="SUPFAM" id="SSF161098">
    <property type="entry name" value="MetI-like"/>
    <property type="match status" value="1"/>
</dbReference>
<proteinExistence type="inferred from homology"/>